<name>A0A930LVF1_9MICC</name>
<proteinExistence type="predicted"/>
<comment type="caution">
    <text evidence="1">The sequence shown here is derived from an EMBL/GenBank/DDBJ whole genome shotgun (WGS) entry which is preliminary data.</text>
</comment>
<dbReference type="InterPro" id="IPR056951">
    <property type="entry name" value="Phage_connect_2"/>
</dbReference>
<evidence type="ECO:0000313" key="2">
    <source>
        <dbReference type="Proteomes" id="UP000785653"/>
    </source>
</evidence>
<evidence type="ECO:0000313" key="1">
    <source>
        <dbReference type="EMBL" id="MBF1673802.1"/>
    </source>
</evidence>
<dbReference type="Pfam" id="PF24829">
    <property type="entry name" value="Phage_connect_2"/>
    <property type="match status" value="1"/>
</dbReference>
<dbReference type="Proteomes" id="UP000785653">
    <property type="component" value="Unassembled WGS sequence"/>
</dbReference>
<dbReference type="AlphaFoldDB" id="A0A930LVF1"/>
<organism evidence="1 2">
    <name type="scientific">Rothia mucilaginosa</name>
    <dbReference type="NCBI Taxonomy" id="43675"/>
    <lineage>
        <taxon>Bacteria</taxon>
        <taxon>Bacillati</taxon>
        <taxon>Actinomycetota</taxon>
        <taxon>Actinomycetes</taxon>
        <taxon>Micrococcales</taxon>
        <taxon>Micrococcaceae</taxon>
        <taxon>Rothia</taxon>
    </lineage>
</organism>
<protein>
    <submittedName>
        <fullName evidence="1">Uncharacterized protein</fullName>
    </submittedName>
</protein>
<gene>
    <name evidence="1" type="ORF">HXO65_06325</name>
</gene>
<dbReference type="EMBL" id="JABZXS010000093">
    <property type="protein sequence ID" value="MBF1673802.1"/>
    <property type="molecule type" value="Genomic_DNA"/>
</dbReference>
<accession>A0A930LVF1</accession>
<reference evidence="1" key="1">
    <citation type="submission" date="2020-04" db="EMBL/GenBank/DDBJ databases">
        <title>Deep metagenomics examines the oral microbiome during advanced dental caries in children, revealing novel taxa and co-occurrences with host molecules.</title>
        <authorList>
            <person name="Baker J.L."/>
            <person name="Morton J.T."/>
            <person name="Dinis M."/>
            <person name="Alvarez R."/>
            <person name="Tran N.C."/>
            <person name="Knight R."/>
            <person name="Edlund A."/>
        </authorList>
    </citation>
    <scope>NUCLEOTIDE SEQUENCE</scope>
    <source>
        <strain evidence="1">JCVI_47_bin.3</strain>
    </source>
</reference>
<sequence>MADSILNDIKKALGITEDYTAFDQEIILHTNTALMFAEEIGLPSFKITGKTETWGQYLSGVTKNVEAVKTYLYLQVRLVFDPPANSFVVTAIEKQLQEYAWRINLQKETP</sequence>